<dbReference type="OrthoDB" id="1345111at2"/>
<comment type="caution">
    <text evidence="2">The sequence shown here is derived from an EMBL/GenBank/DDBJ whole genome shotgun (WGS) entry which is preliminary data.</text>
</comment>
<dbReference type="InterPro" id="IPR008983">
    <property type="entry name" value="Tumour_necrosis_fac-like_dom"/>
</dbReference>
<gene>
    <name evidence="2" type="ORF">CLA01_13890</name>
</gene>
<feature type="chain" id="PRO_5022123648" description="C1q domain-containing protein" evidence="1">
    <location>
        <begin position="20"/>
        <end position="270"/>
    </location>
</feature>
<evidence type="ECO:0008006" key="4">
    <source>
        <dbReference type="Google" id="ProtNLM"/>
    </source>
</evidence>
<evidence type="ECO:0000313" key="2">
    <source>
        <dbReference type="EMBL" id="GEN71317.1"/>
    </source>
</evidence>
<dbReference type="Gene3D" id="2.60.120.40">
    <property type="match status" value="1"/>
</dbReference>
<evidence type="ECO:0000256" key="1">
    <source>
        <dbReference type="SAM" id="SignalP"/>
    </source>
</evidence>
<proteinExistence type="predicted"/>
<keyword evidence="1" id="KW-0732">Signal</keyword>
<dbReference type="AlphaFoldDB" id="A0A511Y7Y6"/>
<accession>A0A511Y7Y6</accession>
<name>A0A511Y7Y6_9FLAO</name>
<organism evidence="2 3">
    <name type="scientific">Chryseobacterium lathyri</name>
    <dbReference type="NCBI Taxonomy" id="395933"/>
    <lineage>
        <taxon>Bacteria</taxon>
        <taxon>Pseudomonadati</taxon>
        <taxon>Bacteroidota</taxon>
        <taxon>Flavobacteriia</taxon>
        <taxon>Flavobacteriales</taxon>
        <taxon>Weeksellaceae</taxon>
        <taxon>Chryseobacterium group</taxon>
        <taxon>Chryseobacterium</taxon>
    </lineage>
</organism>
<feature type="signal peptide" evidence="1">
    <location>
        <begin position="1"/>
        <end position="19"/>
    </location>
</feature>
<evidence type="ECO:0000313" key="3">
    <source>
        <dbReference type="Proteomes" id="UP000321150"/>
    </source>
</evidence>
<protein>
    <recommendedName>
        <fullName evidence="4">C1q domain-containing protein</fullName>
    </recommendedName>
</protein>
<reference evidence="2 3" key="1">
    <citation type="submission" date="2019-07" db="EMBL/GenBank/DDBJ databases">
        <title>Whole genome shotgun sequence of Chryseobacterium lathyri NBRC 105250.</title>
        <authorList>
            <person name="Hosoyama A."/>
            <person name="Uohara A."/>
            <person name="Ohji S."/>
            <person name="Ichikawa N."/>
        </authorList>
    </citation>
    <scope>NUCLEOTIDE SEQUENCE [LARGE SCALE GENOMIC DNA]</scope>
    <source>
        <strain evidence="2 3">NBRC 105250</strain>
    </source>
</reference>
<sequence>MKKNSLLAFTVGITSVFYAQVGVNTANPSATMDIVGNPTITTSIDGLLPPRITGDQLKAKDSVYGNVQNGAIVYVTAPVGTPTPKTMQVTASGYYYYDAPNNVWAALNGNKEAGGTGTALFASKNGAWSLINLGISGTSWNKISLTSTDTKTGVSTLLNNGVYTAPKTGLYDVKYEVQLAGGVDLSVLGGKRLGILKNGNTVFEQKIIDAVRVSILSVTLASVPVTSTTLGAIVPLNAGETITFAVETGNVNLSLLTDSKVSVSVYKVSD</sequence>
<dbReference type="EMBL" id="BJYI01000005">
    <property type="protein sequence ID" value="GEN71317.1"/>
    <property type="molecule type" value="Genomic_DNA"/>
</dbReference>
<dbReference type="Proteomes" id="UP000321150">
    <property type="component" value="Unassembled WGS sequence"/>
</dbReference>
<dbReference type="RefSeq" id="WP_111959633.1">
    <property type="nucleotide sequence ID" value="NZ_BJYI01000005.1"/>
</dbReference>